<gene>
    <name evidence="1" type="ORF">CBE89_01755</name>
</gene>
<evidence type="ECO:0008006" key="3">
    <source>
        <dbReference type="Google" id="ProtNLM"/>
    </source>
</evidence>
<protein>
    <recommendedName>
        <fullName evidence="3">DUF5318 domain-containing protein</fullName>
    </recommendedName>
</protein>
<accession>A0A2Z2J1U3</accession>
<name>A0A2Z2J1U3_CORST</name>
<dbReference type="AlphaFoldDB" id="A0A2Z2J1U3"/>
<dbReference type="EMBL" id="CP021252">
    <property type="protein sequence ID" value="ART20367.1"/>
    <property type="molecule type" value="Genomic_DNA"/>
</dbReference>
<dbReference type="KEGG" id="cstr:CBE89_01755"/>
<evidence type="ECO:0000313" key="2">
    <source>
        <dbReference type="Proteomes" id="UP000250197"/>
    </source>
</evidence>
<reference evidence="1 2" key="1">
    <citation type="submission" date="2017-05" db="EMBL/GenBank/DDBJ databases">
        <title>Complete genome sequence of Corynebacterium striatum KC-Na-1 isolated from Neophocaena asiaeorientalis in Korea.</title>
        <authorList>
            <person name="Kim J.H."/>
            <person name="Lee K."/>
        </authorList>
    </citation>
    <scope>NUCLEOTIDE SEQUENCE [LARGE SCALE GENOMIC DNA]</scope>
    <source>
        <strain evidence="1 2">KC-Na-01</strain>
    </source>
</reference>
<sequence length="121" mass="13680">MSLSFKHIISHEWKRAQHLKEYRAGLVDRSELCDADFLLCAAAEHHGVDMAKRCPMCEAPMRLTTWVYGAELGRRAGSARNAEEIAEFAADGLEFTVHWVEVCTACRWNHLLRAATAYDEG</sequence>
<organism evidence="1 2">
    <name type="scientific">Corynebacterium striatum</name>
    <dbReference type="NCBI Taxonomy" id="43770"/>
    <lineage>
        <taxon>Bacteria</taxon>
        <taxon>Bacillati</taxon>
        <taxon>Actinomycetota</taxon>
        <taxon>Actinomycetes</taxon>
        <taxon>Mycobacteriales</taxon>
        <taxon>Corynebacteriaceae</taxon>
        <taxon>Corynebacterium</taxon>
    </lineage>
</organism>
<proteinExistence type="predicted"/>
<dbReference type="InterPro" id="IPR035169">
    <property type="entry name" value="DUF5318"/>
</dbReference>
<evidence type="ECO:0000313" key="1">
    <source>
        <dbReference type="EMBL" id="ART20367.1"/>
    </source>
</evidence>
<dbReference type="RefSeq" id="WP_086890551.1">
    <property type="nucleotide sequence ID" value="NZ_CP021252.1"/>
</dbReference>
<dbReference type="Pfam" id="PF17249">
    <property type="entry name" value="DUF5318"/>
    <property type="match status" value="1"/>
</dbReference>
<dbReference type="Proteomes" id="UP000250197">
    <property type="component" value="Chromosome"/>
</dbReference>